<gene>
    <name evidence="4" type="ORF">GCM10023216_23190</name>
</gene>
<keyword evidence="1" id="KW-0547">Nucleotide-binding</keyword>
<dbReference type="Gene3D" id="1.10.10.10">
    <property type="entry name" value="Winged helix-like DNA-binding domain superfamily/Winged helix DNA-binding domain"/>
    <property type="match status" value="1"/>
</dbReference>
<accession>A0ABP8YHV0</accession>
<keyword evidence="5" id="KW-1185">Reference proteome</keyword>
<feature type="domain" description="HTH luxR-type" evidence="3">
    <location>
        <begin position="842"/>
        <end position="905"/>
    </location>
</feature>
<dbReference type="EMBL" id="BAABID010000009">
    <property type="protein sequence ID" value="GAA4730675.1"/>
    <property type="molecule type" value="Genomic_DNA"/>
</dbReference>
<dbReference type="InterPro" id="IPR027417">
    <property type="entry name" value="P-loop_NTPase"/>
</dbReference>
<evidence type="ECO:0000313" key="5">
    <source>
        <dbReference type="Proteomes" id="UP001500956"/>
    </source>
</evidence>
<dbReference type="SUPFAM" id="SSF46894">
    <property type="entry name" value="C-terminal effector domain of the bipartite response regulators"/>
    <property type="match status" value="1"/>
</dbReference>
<dbReference type="PRINTS" id="PR00038">
    <property type="entry name" value="HTHLUXR"/>
</dbReference>
<evidence type="ECO:0000313" key="4">
    <source>
        <dbReference type="EMBL" id="GAA4730675.1"/>
    </source>
</evidence>
<dbReference type="Pfam" id="PF00196">
    <property type="entry name" value="GerE"/>
    <property type="match status" value="1"/>
</dbReference>
<evidence type="ECO:0000259" key="3">
    <source>
        <dbReference type="PROSITE" id="PS50043"/>
    </source>
</evidence>
<dbReference type="CDD" id="cd06170">
    <property type="entry name" value="LuxR_C_like"/>
    <property type="match status" value="1"/>
</dbReference>
<dbReference type="InterPro" id="IPR000792">
    <property type="entry name" value="Tscrpt_reg_LuxR_C"/>
</dbReference>
<evidence type="ECO:0000256" key="1">
    <source>
        <dbReference type="ARBA" id="ARBA00022741"/>
    </source>
</evidence>
<protein>
    <submittedName>
        <fullName evidence="4">LuxR family transcriptional regulator</fullName>
    </submittedName>
</protein>
<dbReference type="PANTHER" id="PTHR16305">
    <property type="entry name" value="TESTICULAR SOLUBLE ADENYLYL CYCLASE"/>
    <property type="match status" value="1"/>
</dbReference>
<name>A0ABP8YHV0_9MICO</name>
<reference evidence="5" key="1">
    <citation type="journal article" date="2019" name="Int. J. Syst. Evol. Microbiol.">
        <title>The Global Catalogue of Microorganisms (GCM) 10K type strain sequencing project: providing services to taxonomists for standard genome sequencing and annotation.</title>
        <authorList>
            <consortium name="The Broad Institute Genomics Platform"/>
            <consortium name="The Broad Institute Genome Sequencing Center for Infectious Disease"/>
            <person name="Wu L."/>
            <person name="Ma J."/>
        </authorList>
    </citation>
    <scope>NUCLEOTIDE SEQUENCE [LARGE SCALE GENOMIC DNA]</scope>
    <source>
        <strain evidence="5">JCM 18063</strain>
    </source>
</reference>
<dbReference type="SUPFAM" id="SSF52540">
    <property type="entry name" value="P-loop containing nucleoside triphosphate hydrolases"/>
    <property type="match status" value="1"/>
</dbReference>
<dbReference type="Pfam" id="PF13191">
    <property type="entry name" value="AAA_16"/>
    <property type="match status" value="1"/>
</dbReference>
<dbReference type="InterPro" id="IPR036388">
    <property type="entry name" value="WH-like_DNA-bd_sf"/>
</dbReference>
<comment type="caution">
    <text evidence="4">The sequence shown here is derived from an EMBL/GenBank/DDBJ whole genome shotgun (WGS) entry which is preliminary data.</text>
</comment>
<sequence>MGSTGGLLGRADELRQVAALIGAARNRHGGALAVLGDPGVGKTSLLSAACTDTDARVVHVDGFESESAMPFAAVERLTGVLREFVDGVPARQREALQVATGRSDGPPPDRFLVGLAVLSTLAAAGTGRPLVCAVDDAHLVDRESLAVLAFVGRRLQAERVALILAGRDEPALTEHLTGVALLRLVGLAPEPAAALLNRATSRPFTATATTAVVRATGGNPLALVDLATDPVLRELPTLGLGPDPVTIGRHLEAHYLRRVMVLAGAVQRWLLLAAADPTGDPTLLAGAADRLGLPPDAGDDAETAGLVRLVPQVRFRHPLVRSAIYTSASGRQRRAVHRALAGAADQLGLVEAEAWHASRAVRDTDEDVATRLDRAAELAARRGGTSSRASILARAADVSSPGPQRGQRLVAAAEAALAAGAADVADRLLADVPHTDLDPVTRGRRIEVRAGVALFVADPSGVRRTTADHLRAAEQFRGRDRAREQDALLRAFETCLTTEHLAEDVALDELGRRIADGADSDVSVDVVLRGISAVALAPAEEAVAPVRQAHTALLALPDAQMLHRAGLLTALAMFLWDDAACRAALDRAVRAARRSGALQALDSLLWTGALAELAAGSVRRAVAHDQALREVRRAMGYDGANVVNAALLAWTGAPEKTVLALADGADATGFGGVGSSARAALAVRLLSERRYQEALDLLDPLMEKAFLHTAPLHLADHAEAAARSGDVAAARRDAAALRRRAHATGSSWCAGLARRATALAGEGDSEAEFRASLEALSGTVAEVEQGRSHLVYGEWLRRRRRRREAAVHLRRALELFTAAGAEIFLPRARAELDAVGGAPPGPEQDGLDLTTQERVIARAAAAGRTNAEIAANLFLSPNTVDYHLRKIFQKLGVTSRRQLADRLGG</sequence>
<evidence type="ECO:0000256" key="2">
    <source>
        <dbReference type="ARBA" id="ARBA00022840"/>
    </source>
</evidence>
<dbReference type="SMART" id="SM00421">
    <property type="entry name" value="HTH_LUXR"/>
    <property type="match status" value="1"/>
</dbReference>
<dbReference type="InterPro" id="IPR016032">
    <property type="entry name" value="Sig_transdc_resp-reg_C-effctor"/>
</dbReference>
<dbReference type="PROSITE" id="PS50043">
    <property type="entry name" value="HTH_LUXR_2"/>
    <property type="match status" value="1"/>
</dbReference>
<proteinExistence type="predicted"/>
<dbReference type="Gene3D" id="3.40.50.300">
    <property type="entry name" value="P-loop containing nucleotide triphosphate hydrolases"/>
    <property type="match status" value="1"/>
</dbReference>
<keyword evidence="2" id="KW-0067">ATP-binding</keyword>
<dbReference type="InterPro" id="IPR041664">
    <property type="entry name" value="AAA_16"/>
</dbReference>
<dbReference type="Proteomes" id="UP001500956">
    <property type="component" value="Unassembled WGS sequence"/>
</dbReference>
<dbReference type="PANTHER" id="PTHR16305:SF35">
    <property type="entry name" value="TRANSCRIPTIONAL ACTIVATOR DOMAIN"/>
    <property type="match status" value="1"/>
</dbReference>
<organism evidence="4 5">
    <name type="scientific">Isoptericola chiayiensis</name>
    <dbReference type="NCBI Taxonomy" id="579446"/>
    <lineage>
        <taxon>Bacteria</taxon>
        <taxon>Bacillati</taxon>
        <taxon>Actinomycetota</taxon>
        <taxon>Actinomycetes</taxon>
        <taxon>Micrococcales</taxon>
        <taxon>Promicromonosporaceae</taxon>
        <taxon>Isoptericola</taxon>
    </lineage>
</organism>
<dbReference type="RefSeq" id="WP_172150643.1">
    <property type="nucleotide sequence ID" value="NZ_BAABID010000009.1"/>
</dbReference>